<evidence type="ECO:0000256" key="1">
    <source>
        <dbReference type="SAM" id="Coils"/>
    </source>
</evidence>
<dbReference type="InterPro" id="IPR011990">
    <property type="entry name" value="TPR-like_helical_dom_sf"/>
</dbReference>
<evidence type="ECO:0000313" key="3">
    <source>
        <dbReference type="Proteomes" id="UP000186817"/>
    </source>
</evidence>
<dbReference type="OMA" id="MATHCAN"/>
<accession>A0A1Q9DJL1</accession>
<evidence type="ECO:0000313" key="2">
    <source>
        <dbReference type="EMBL" id="OLP95353.1"/>
    </source>
</evidence>
<gene>
    <name evidence="2" type="primary">Gpsm2</name>
    <name evidence="2" type="ORF">AK812_SmicGene22519</name>
</gene>
<dbReference type="InterPro" id="IPR019734">
    <property type="entry name" value="TPR_rpt"/>
</dbReference>
<dbReference type="AlphaFoldDB" id="A0A1Q9DJL1"/>
<protein>
    <submittedName>
        <fullName evidence="2">G-protein-signaling modulator 2</fullName>
    </submittedName>
</protein>
<sequence length="661" mass="72927">MFVPSVGLATASRLLREAEEALQDEQNDSALAYADKAAACYGRLPKDPESPGLVDCQRARFQAMAQMGERKRALKLSKEELDACLTANDTRGEAIMRLCIAETVLEKMGSKHRKEAIPNATKAAHIFRDLEDDRLEAMSLLVMANAHLKRSTAAMDATKDSQLAIDFAKDALDLNRSLQDRRQEGLALHTISVGYLHLQEFRQAIQLCKQAIKIYQEIGARKLEAFERRVLARWHLRKDEPDQALEAAEKSLHMFRELEQSRSVTGWQVAALGVVVEAYLAGKDFDAAIEAINSEMKLFEARGCKSSQASAQDMLREALLAKGDFEAAKEAAERSVVLAKDVDKRMEAELLLQRAPLLGLAADANKAEESIREAVEIFKDLGAEKDRANALTMLAELHLAKNEDVDALKCAQDAEQGHRKAGNTRGQAMAYLSAGEVHQCCGRIQEAETAFNESLAMCREGGDRKGEADSLTALSKLYGESGQGIKAAEAADSALLLHRELGRKQWLLEALLSTARSKVAACKEHEENGAESAEIEKEVLSALDMAREAVGMSRRMNDAQSLIFCQHTEVEVLVAMNQFDEAMDVLKEAVALSQEQQLLREEGRLTSDVAQVYICQKNWKMATHCANKAMEMAEAAGNPALGTVVVQKRRKMQQRCISLQV</sequence>
<keyword evidence="1" id="KW-0175">Coiled coil</keyword>
<keyword evidence="3" id="KW-1185">Reference proteome</keyword>
<dbReference type="EMBL" id="LSRX01000506">
    <property type="protein sequence ID" value="OLP95353.1"/>
    <property type="molecule type" value="Genomic_DNA"/>
</dbReference>
<dbReference type="PANTHER" id="PTHR10098">
    <property type="entry name" value="RAPSYN-RELATED"/>
    <property type="match status" value="1"/>
</dbReference>
<proteinExistence type="predicted"/>
<dbReference type="Gene3D" id="1.25.40.10">
    <property type="entry name" value="Tetratricopeptide repeat domain"/>
    <property type="match status" value="3"/>
</dbReference>
<dbReference type="SMART" id="SM00028">
    <property type="entry name" value="TPR"/>
    <property type="match status" value="7"/>
</dbReference>
<dbReference type="SUPFAM" id="SSF48452">
    <property type="entry name" value="TPR-like"/>
    <property type="match status" value="4"/>
</dbReference>
<name>A0A1Q9DJL1_SYMMI</name>
<dbReference type="OrthoDB" id="431454at2759"/>
<dbReference type="Pfam" id="PF13424">
    <property type="entry name" value="TPR_12"/>
    <property type="match status" value="1"/>
</dbReference>
<feature type="coiled-coil region" evidence="1">
    <location>
        <begin position="8"/>
        <end position="35"/>
    </location>
</feature>
<reference evidence="2 3" key="1">
    <citation type="submission" date="2016-02" db="EMBL/GenBank/DDBJ databases">
        <title>Genome analysis of coral dinoflagellate symbionts highlights evolutionary adaptations to a symbiotic lifestyle.</title>
        <authorList>
            <person name="Aranda M."/>
            <person name="Li Y."/>
            <person name="Liew Y.J."/>
            <person name="Baumgarten S."/>
            <person name="Simakov O."/>
            <person name="Wilson M."/>
            <person name="Piel J."/>
            <person name="Ashoor H."/>
            <person name="Bougouffa S."/>
            <person name="Bajic V.B."/>
            <person name="Ryu T."/>
            <person name="Ravasi T."/>
            <person name="Bayer T."/>
            <person name="Micklem G."/>
            <person name="Kim H."/>
            <person name="Bhak J."/>
            <person name="Lajeunesse T.C."/>
            <person name="Voolstra C.R."/>
        </authorList>
    </citation>
    <scope>NUCLEOTIDE SEQUENCE [LARGE SCALE GENOMIC DNA]</scope>
    <source>
        <strain evidence="2 3">CCMP2467</strain>
    </source>
</reference>
<dbReference type="Proteomes" id="UP000186817">
    <property type="component" value="Unassembled WGS sequence"/>
</dbReference>
<organism evidence="2 3">
    <name type="scientific">Symbiodinium microadriaticum</name>
    <name type="common">Dinoflagellate</name>
    <name type="synonym">Zooxanthella microadriatica</name>
    <dbReference type="NCBI Taxonomy" id="2951"/>
    <lineage>
        <taxon>Eukaryota</taxon>
        <taxon>Sar</taxon>
        <taxon>Alveolata</taxon>
        <taxon>Dinophyceae</taxon>
        <taxon>Suessiales</taxon>
        <taxon>Symbiodiniaceae</taxon>
        <taxon>Symbiodinium</taxon>
    </lineage>
</organism>
<comment type="caution">
    <text evidence="2">The sequence shown here is derived from an EMBL/GenBank/DDBJ whole genome shotgun (WGS) entry which is preliminary data.</text>
</comment>